<evidence type="ECO:0000259" key="8">
    <source>
        <dbReference type="Pfam" id="PF00210"/>
    </source>
</evidence>
<keyword evidence="6" id="KW-0479">Metal-binding</keyword>
<name>A0AA36FCJ6_OCTVU</name>
<keyword evidence="10" id="KW-1185">Reference proteome</keyword>
<dbReference type="Gene3D" id="1.20.1260.10">
    <property type="match status" value="1"/>
</dbReference>
<dbReference type="GO" id="GO:0008199">
    <property type="term" value="F:ferric iron binding"/>
    <property type="evidence" value="ECO:0007669"/>
    <property type="project" value="InterPro"/>
</dbReference>
<dbReference type="AlphaFoldDB" id="A0AA36FCJ6"/>
<dbReference type="InterPro" id="IPR009078">
    <property type="entry name" value="Ferritin-like_SF"/>
</dbReference>
<keyword evidence="7" id="KW-0732">Signal</keyword>
<proteinExistence type="inferred from homology"/>
<evidence type="ECO:0000313" key="9">
    <source>
        <dbReference type="EMBL" id="CAI9733130.1"/>
    </source>
</evidence>
<dbReference type="Proteomes" id="UP001162480">
    <property type="component" value="Chromosome 14"/>
</dbReference>
<feature type="chain" id="PRO_5041412007" description="ferroxidase" evidence="7">
    <location>
        <begin position="28"/>
        <end position="211"/>
    </location>
</feature>
<comment type="function">
    <text evidence="4">Stores iron in a soluble, non-toxic, readily available form. Important for iron homeostasis. Has ferroxidase activity. Iron is taken up in the ferrous form and deposited as ferric hydroxides after oxidation.</text>
</comment>
<keyword evidence="6" id="KW-0408">Iron</keyword>
<dbReference type="InterPro" id="IPR001519">
    <property type="entry name" value="Ferritin"/>
</dbReference>
<evidence type="ECO:0000256" key="7">
    <source>
        <dbReference type="SAM" id="SignalP"/>
    </source>
</evidence>
<evidence type="ECO:0000256" key="5">
    <source>
        <dbReference type="ARBA" id="ARBA00047990"/>
    </source>
</evidence>
<dbReference type="GO" id="GO:0008198">
    <property type="term" value="F:ferrous iron binding"/>
    <property type="evidence" value="ECO:0007669"/>
    <property type="project" value="TreeGrafter"/>
</dbReference>
<organism evidence="9 10">
    <name type="scientific">Octopus vulgaris</name>
    <name type="common">Common octopus</name>
    <dbReference type="NCBI Taxonomy" id="6645"/>
    <lineage>
        <taxon>Eukaryota</taxon>
        <taxon>Metazoa</taxon>
        <taxon>Spiralia</taxon>
        <taxon>Lophotrochozoa</taxon>
        <taxon>Mollusca</taxon>
        <taxon>Cephalopoda</taxon>
        <taxon>Coleoidea</taxon>
        <taxon>Octopodiformes</taxon>
        <taxon>Octopoda</taxon>
        <taxon>Incirrata</taxon>
        <taxon>Octopodidae</taxon>
        <taxon>Octopus</taxon>
    </lineage>
</organism>
<evidence type="ECO:0000256" key="4">
    <source>
        <dbReference type="ARBA" id="ARBA00025111"/>
    </source>
</evidence>
<protein>
    <recommendedName>
        <fullName evidence="2">ferroxidase</fullName>
        <ecNumber evidence="2">1.16.3.1</ecNumber>
    </recommendedName>
</protein>
<dbReference type="GO" id="GO:0006826">
    <property type="term" value="P:iron ion transport"/>
    <property type="evidence" value="ECO:0007669"/>
    <property type="project" value="InterPro"/>
</dbReference>
<dbReference type="EMBL" id="OX597827">
    <property type="protein sequence ID" value="CAI9733130.1"/>
    <property type="molecule type" value="Genomic_DNA"/>
</dbReference>
<dbReference type="InterPro" id="IPR012347">
    <property type="entry name" value="Ferritin-like"/>
</dbReference>
<keyword evidence="3" id="KW-0560">Oxidoreductase</keyword>
<feature type="signal peptide" evidence="7">
    <location>
        <begin position="1"/>
        <end position="27"/>
    </location>
</feature>
<evidence type="ECO:0000313" key="10">
    <source>
        <dbReference type="Proteomes" id="UP001162480"/>
    </source>
</evidence>
<feature type="binding site" evidence="6">
    <location>
        <position position="85"/>
    </location>
    <ligand>
        <name>Fe cation</name>
        <dbReference type="ChEBI" id="CHEBI:24875"/>
        <label>1</label>
    </ligand>
</feature>
<feature type="binding site" evidence="6">
    <location>
        <position position="47"/>
    </location>
    <ligand>
        <name>Fe cation</name>
        <dbReference type="ChEBI" id="CHEBI:24875"/>
        <label>1</label>
    </ligand>
</feature>
<dbReference type="GO" id="GO:0004322">
    <property type="term" value="F:ferroxidase activity"/>
    <property type="evidence" value="ECO:0007669"/>
    <property type="project" value="UniProtKB-EC"/>
</dbReference>
<dbReference type="PANTHER" id="PTHR11431">
    <property type="entry name" value="FERRITIN"/>
    <property type="match status" value="1"/>
</dbReference>
<sequence length="211" mass="24370">MDNNSKIMRRTISILLVFNLWISLSAANSYCLGKNDVHRLNHQIKRELEASIFYMAASHYFERSDMALHGVSKFFHKMSSEEKGHADKLMTYMNMRRSPPKTPNVTVCEDLTGNSLAGLCKKLTGTVPTPNKIDMLQKAMTMANDLEKAIFKKLREIAKATSDHELKYFIAHEFLEEQVKSIKQISDYETQLKKMGSGLGFYIFDQWFYQH</sequence>
<feature type="binding site" evidence="6">
    <location>
        <position position="178"/>
    </location>
    <ligand>
        <name>Fe cation</name>
        <dbReference type="ChEBI" id="CHEBI:24875"/>
        <label>1</label>
    </ligand>
</feature>
<evidence type="ECO:0000256" key="1">
    <source>
        <dbReference type="ARBA" id="ARBA00007513"/>
    </source>
</evidence>
<dbReference type="GO" id="GO:0006879">
    <property type="term" value="P:intracellular iron ion homeostasis"/>
    <property type="evidence" value="ECO:0007669"/>
    <property type="project" value="InterPro"/>
</dbReference>
<dbReference type="Pfam" id="PF00210">
    <property type="entry name" value="Ferritin"/>
    <property type="match status" value="1"/>
</dbReference>
<dbReference type="SUPFAM" id="SSF47240">
    <property type="entry name" value="Ferritin-like"/>
    <property type="match status" value="1"/>
</dbReference>
<feature type="binding site" evidence="6">
    <location>
        <position position="82"/>
    </location>
    <ligand>
        <name>Fe cation</name>
        <dbReference type="ChEBI" id="CHEBI:24875"/>
        <label>1</label>
    </ligand>
</feature>
<comment type="catalytic activity">
    <reaction evidence="5">
        <text>4 Fe(2+) + O2 + 4 H(+) = 4 Fe(3+) + 2 H2O</text>
        <dbReference type="Rhea" id="RHEA:11148"/>
        <dbReference type="ChEBI" id="CHEBI:15377"/>
        <dbReference type="ChEBI" id="CHEBI:15378"/>
        <dbReference type="ChEBI" id="CHEBI:15379"/>
        <dbReference type="ChEBI" id="CHEBI:29033"/>
        <dbReference type="ChEBI" id="CHEBI:29034"/>
        <dbReference type="EC" id="1.16.3.1"/>
    </reaction>
</comment>
<dbReference type="InterPro" id="IPR008331">
    <property type="entry name" value="Ferritin_DPS_dom"/>
</dbReference>
<dbReference type="EC" id="1.16.3.1" evidence="2"/>
<accession>A0AA36FCJ6</accession>
<dbReference type="CDD" id="cd01056">
    <property type="entry name" value="Euk_Ferritin"/>
    <property type="match status" value="1"/>
</dbReference>
<evidence type="ECO:0000256" key="2">
    <source>
        <dbReference type="ARBA" id="ARBA00013107"/>
    </source>
</evidence>
<feature type="binding site" evidence="6">
    <location>
        <position position="147"/>
    </location>
    <ligand>
        <name>Fe cation</name>
        <dbReference type="ChEBI" id="CHEBI:24875"/>
        <label>1</label>
    </ligand>
</feature>
<feature type="domain" description="Ferritin/DPS" evidence="8">
    <location>
        <begin position="39"/>
        <end position="195"/>
    </location>
</feature>
<comment type="similarity">
    <text evidence="1">Belongs to the ferritin family.</text>
</comment>
<dbReference type="GO" id="GO:0005737">
    <property type="term" value="C:cytoplasm"/>
    <property type="evidence" value="ECO:0007669"/>
    <property type="project" value="TreeGrafter"/>
</dbReference>
<dbReference type="PANTHER" id="PTHR11431:SF75">
    <property type="entry name" value="FERRITIN"/>
    <property type="match status" value="1"/>
</dbReference>
<reference evidence="9" key="1">
    <citation type="submission" date="2023-08" db="EMBL/GenBank/DDBJ databases">
        <authorList>
            <person name="Alioto T."/>
            <person name="Alioto T."/>
            <person name="Gomez Garrido J."/>
        </authorList>
    </citation>
    <scope>NUCLEOTIDE SEQUENCE</scope>
</reference>
<evidence type="ECO:0000256" key="3">
    <source>
        <dbReference type="ARBA" id="ARBA00023002"/>
    </source>
</evidence>
<gene>
    <name evidence="9" type="ORF">OCTVUL_1B023587</name>
</gene>
<evidence type="ECO:0000256" key="6">
    <source>
        <dbReference type="PIRSR" id="PIRSR601519-1"/>
    </source>
</evidence>